<gene>
    <name evidence="2" type="ORF">FOZ62_013174</name>
</gene>
<protein>
    <submittedName>
        <fullName evidence="2">Uncharacterized protein</fullName>
    </submittedName>
</protein>
<feature type="compositionally biased region" description="Basic residues" evidence="1">
    <location>
        <begin position="119"/>
        <end position="128"/>
    </location>
</feature>
<dbReference type="AlphaFoldDB" id="A0A7J6U4P3"/>
<feature type="non-terminal residue" evidence="2">
    <location>
        <position position="1"/>
    </location>
</feature>
<accession>A0A7J6U4P3</accession>
<evidence type="ECO:0000313" key="3">
    <source>
        <dbReference type="Proteomes" id="UP000574390"/>
    </source>
</evidence>
<dbReference type="Proteomes" id="UP000574390">
    <property type="component" value="Unassembled WGS sequence"/>
</dbReference>
<feature type="region of interest" description="Disordered" evidence="1">
    <location>
        <begin position="168"/>
        <end position="187"/>
    </location>
</feature>
<comment type="caution">
    <text evidence="2">The sequence shown here is derived from an EMBL/GenBank/DDBJ whole genome shotgun (WGS) entry which is preliminary data.</text>
</comment>
<evidence type="ECO:0000313" key="2">
    <source>
        <dbReference type="EMBL" id="KAF4752649.1"/>
    </source>
</evidence>
<dbReference type="EMBL" id="JABANM010002377">
    <property type="protein sequence ID" value="KAF4752649.1"/>
    <property type="molecule type" value="Genomic_DNA"/>
</dbReference>
<feature type="compositionally biased region" description="Basic and acidic residues" evidence="1">
    <location>
        <begin position="129"/>
        <end position="139"/>
    </location>
</feature>
<name>A0A7J6U4P3_PEROL</name>
<evidence type="ECO:0000256" key="1">
    <source>
        <dbReference type="SAM" id="MobiDB-lite"/>
    </source>
</evidence>
<proteinExistence type="predicted"/>
<feature type="region of interest" description="Disordered" evidence="1">
    <location>
        <begin position="111"/>
        <end position="147"/>
    </location>
</feature>
<reference evidence="2 3" key="1">
    <citation type="submission" date="2020-04" db="EMBL/GenBank/DDBJ databases">
        <title>Perkinsus olseni comparative genomics.</title>
        <authorList>
            <person name="Bogema D.R."/>
        </authorList>
    </citation>
    <scope>NUCLEOTIDE SEQUENCE [LARGE SCALE GENOMIC DNA]</scope>
    <source>
        <strain evidence="2">ATCC PRA-205</strain>
    </source>
</reference>
<feature type="compositionally biased region" description="Polar residues" evidence="1">
    <location>
        <begin position="66"/>
        <end position="85"/>
    </location>
</feature>
<feature type="non-terminal residue" evidence="2">
    <location>
        <position position="187"/>
    </location>
</feature>
<feature type="compositionally biased region" description="Basic and acidic residues" evidence="1">
    <location>
        <begin position="174"/>
        <end position="187"/>
    </location>
</feature>
<organism evidence="2 3">
    <name type="scientific">Perkinsus olseni</name>
    <name type="common">Perkinsus atlanticus</name>
    <dbReference type="NCBI Taxonomy" id="32597"/>
    <lineage>
        <taxon>Eukaryota</taxon>
        <taxon>Sar</taxon>
        <taxon>Alveolata</taxon>
        <taxon>Perkinsozoa</taxon>
        <taxon>Perkinsea</taxon>
        <taxon>Perkinsida</taxon>
        <taxon>Perkinsidae</taxon>
        <taxon>Perkinsus</taxon>
    </lineage>
</organism>
<feature type="region of interest" description="Disordered" evidence="1">
    <location>
        <begin position="22"/>
        <end position="89"/>
    </location>
</feature>
<sequence length="187" mass="20140">VKVLGGTVDRLVEAWKANRLAAESRFGGNAESRAKDSSGDGPPKFVSFADRNKMHKRQNKKAPEDITSSATTNEAPANEASTSTRFNREELGEAVVTDMAKVSKDAFKSKFDRAATGPRKPHMGKHARRNEARALEAEYSRPSAGGASLGAYLNIGKSDEVAAAMLLSEEEAAEPQRESRSFDGKGK</sequence>